<sequence length="239" mass="26483">MSCCRISKQELASPEGIVMVGLFEHPPVILDTSFGRGSGHGQVILGLPPLPLKLQFEAGITTIARLNKPFQNSEVLLPLDVEDVEVVLAKHPSIFLHESRISLEEGGFFYPKSGIFTDGSKTTSVVGAAFCVLKDNLVSYQWSAKLRDNNSVYQEESIALLKAVDFSRVNYINEDITLFVDNETSTLASINPKARNVMTRIILTNLLEAQNIYLSWIKAHSGYFGNEQADYFAKQAIEI</sequence>
<dbReference type="InterPro" id="IPR036397">
    <property type="entry name" value="RNaseH_sf"/>
</dbReference>
<dbReference type="Gene3D" id="3.30.420.10">
    <property type="entry name" value="Ribonuclease H-like superfamily/Ribonuclease H"/>
    <property type="match status" value="1"/>
</dbReference>
<reference evidence="2 3" key="1">
    <citation type="journal article" date="2019" name="Sci. Rep.">
        <title>Orb-weaving spider Araneus ventricosus genome elucidates the spidroin gene catalogue.</title>
        <authorList>
            <person name="Kono N."/>
            <person name="Nakamura H."/>
            <person name="Ohtoshi R."/>
            <person name="Moran D.A.P."/>
            <person name="Shinohara A."/>
            <person name="Yoshida Y."/>
            <person name="Fujiwara M."/>
            <person name="Mori M."/>
            <person name="Tomita M."/>
            <person name="Arakawa K."/>
        </authorList>
    </citation>
    <scope>NUCLEOTIDE SEQUENCE [LARGE SCALE GENOMIC DNA]</scope>
</reference>
<dbReference type="OrthoDB" id="6514649at2759"/>
<dbReference type="EMBL" id="BGPR01013208">
    <property type="protein sequence ID" value="GBN59663.1"/>
    <property type="molecule type" value="Genomic_DNA"/>
</dbReference>
<dbReference type="SUPFAM" id="SSF53098">
    <property type="entry name" value="Ribonuclease H-like"/>
    <property type="match status" value="1"/>
</dbReference>
<feature type="domain" description="RNase H type-1" evidence="1">
    <location>
        <begin position="115"/>
        <end position="237"/>
    </location>
</feature>
<comment type="caution">
    <text evidence="2">The sequence shown here is derived from an EMBL/GenBank/DDBJ whole genome shotgun (WGS) entry which is preliminary data.</text>
</comment>
<keyword evidence="3" id="KW-1185">Reference proteome</keyword>
<proteinExistence type="predicted"/>
<dbReference type="Proteomes" id="UP000499080">
    <property type="component" value="Unassembled WGS sequence"/>
</dbReference>
<dbReference type="CDD" id="cd09276">
    <property type="entry name" value="Rnase_HI_RT_non_LTR"/>
    <property type="match status" value="1"/>
</dbReference>
<dbReference type="InterPro" id="IPR012337">
    <property type="entry name" value="RNaseH-like_sf"/>
</dbReference>
<evidence type="ECO:0000313" key="3">
    <source>
        <dbReference type="Proteomes" id="UP000499080"/>
    </source>
</evidence>
<dbReference type="Pfam" id="PF00075">
    <property type="entry name" value="RNase_H"/>
    <property type="match status" value="1"/>
</dbReference>
<evidence type="ECO:0000313" key="2">
    <source>
        <dbReference type="EMBL" id="GBN59663.1"/>
    </source>
</evidence>
<protein>
    <recommendedName>
        <fullName evidence="1">RNase H type-1 domain-containing protein</fullName>
    </recommendedName>
</protein>
<organism evidence="2 3">
    <name type="scientific">Araneus ventricosus</name>
    <name type="common">Orbweaver spider</name>
    <name type="synonym">Epeira ventricosa</name>
    <dbReference type="NCBI Taxonomy" id="182803"/>
    <lineage>
        <taxon>Eukaryota</taxon>
        <taxon>Metazoa</taxon>
        <taxon>Ecdysozoa</taxon>
        <taxon>Arthropoda</taxon>
        <taxon>Chelicerata</taxon>
        <taxon>Arachnida</taxon>
        <taxon>Araneae</taxon>
        <taxon>Araneomorphae</taxon>
        <taxon>Entelegynae</taxon>
        <taxon>Araneoidea</taxon>
        <taxon>Araneidae</taxon>
        <taxon>Araneus</taxon>
    </lineage>
</organism>
<evidence type="ECO:0000259" key="1">
    <source>
        <dbReference type="Pfam" id="PF00075"/>
    </source>
</evidence>
<dbReference type="AlphaFoldDB" id="A0A4Y2Q9C9"/>
<dbReference type="InterPro" id="IPR002156">
    <property type="entry name" value="RNaseH_domain"/>
</dbReference>
<name>A0A4Y2Q9C9_ARAVE</name>
<gene>
    <name evidence="2" type="ORF">AVEN_56739_1</name>
</gene>
<accession>A0A4Y2Q9C9</accession>
<dbReference type="GO" id="GO:0003676">
    <property type="term" value="F:nucleic acid binding"/>
    <property type="evidence" value="ECO:0007669"/>
    <property type="project" value="InterPro"/>
</dbReference>
<dbReference type="GO" id="GO:0004523">
    <property type="term" value="F:RNA-DNA hybrid ribonuclease activity"/>
    <property type="evidence" value="ECO:0007669"/>
    <property type="project" value="InterPro"/>
</dbReference>